<comment type="function">
    <text evidence="1">Membrane-anchoring subunit of succinate dehydrogenase (SDH).</text>
</comment>
<feature type="transmembrane region" description="Helical" evidence="19">
    <location>
        <begin position="28"/>
        <end position="48"/>
    </location>
</feature>
<evidence type="ECO:0000256" key="19">
    <source>
        <dbReference type="SAM" id="Phobius"/>
    </source>
</evidence>
<dbReference type="GO" id="GO:0046872">
    <property type="term" value="F:metal ion binding"/>
    <property type="evidence" value="ECO:0007669"/>
    <property type="project" value="UniProtKB-KW"/>
</dbReference>
<evidence type="ECO:0000256" key="3">
    <source>
        <dbReference type="ARBA" id="ARBA00005163"/>
    </source>
</evidence>
<dbReference type="InterPro" id="IPR014314">
    <property type="entry name" value="Succ_DH_cytb556"/>
</dbReference>
<dbReference type="InterPro" id="IPR018495">
    <property type="entry name" value="Succ_DH_cyt_bsu_CS"/>
</dbReference>
<keyword evidence="7" id="KW-1003">Cell membrane</keyword>
<comment type="caution">
    <text evidence="20">The sequence shown here is derived from an EMBL/GenBank/DDBJ whole genome shotgun (WGS) entry which is preliminary data.</text>
</comment>
<evidence type="ECO:0000256" key="15">
    <source>
        <dbReference type="ARBA" id="ARBA00023004"/>
    </source>
</evidence>
<dbReference type="AlphaFoldDB" id="A0AA37TTI7"/>
<dbReference type="PANTHER" id="PTHR10978:SF5">
    <property type="entry name" value="SUCCINATE DEHYDROGENASE CYTOCHROME B560 SUBUNIT, MITOCHONDRIAL"/>
    <property type="match status" value="1"/>
</dbReference>
<evidence type="ECO:0000256" key="12">
    <source>
        <dbReference type="ARBA" id="ARBA00022723"/>
    </source>
</evidence>
<evidence type="ECO:0000256" key="13">
    <source>
        <dbReference type="ARBA" id="ARBA00022982"/>
    </source>
</evidence>
<dbReference type="NCBIfam" id="TIGR02970">
    <property type="entry name" value="succ_dehyd_cytB"/>
    <property type="match status" value="1"/>
</dbReference>
<accession>A0AA37TTI7</accession>
<dbReference type="CDD" id="cd03499">
    <property type="entry name" value="SQR_TypeC_SdhC"/>
    <property type="match status" value="1"/>
</dbReference>
<comment type="cofactor">
    <cofactor evidence="18">
        <name>heme</name>
        <dbReference type="ChEBI" id="CHEBI:30413"/>
    </cofactor>
    <text evidence="18">The heme is bound between the two transmembrane subunits.</text>
</comment>
<dbReference type="InterPro" id="IPR034804">
    <property type="entry name" value="SQR/QFR_C/D"/>
</dbReference>
<sequence>MSRIVKKQRPVHLNLQTIRFPATAIASILHRISGVIMFFAIGILLWLLNASLTSAESFAELQQCLSSFFAKFIVWGIITALIYHMLGGIRHLIMDAGYWEEMASGLLSAKLTFALTIILSAAVGVWLW</sequence>
<evidence type="ECO:0000313" key="21">
    <source>
        <dbReference type="Proteomes" id="UP001157439"/>
    </source>
</evidence>
<evidence type="ECO:0000256" key="14">
    <source>
        <dbReference type="ARBA" id="ARBA00022989"/>
    </source>
</evidence>
<comment type="similarity">
    <text evidence="4">Belongs to the cytochrome b560 family.</text>
</comment>
<evidence type="ECO:0000256" key="16">
    <source>
        <dbReference type="ARBA" id="ARBA00023136"/>
    </source>
</evidence>
<evidence type="ECO:0000256" key="2">
    <source>
        <dbReference type="ARBA" id="ARBA00004429"/>
    </source>
</evidence>
<evidence type="ECO:0000256" key="6">
    <source>
        <dbReference type="ARBA" id="ARBA00022448"/>
    </source>
</evidence>
<dbReference type="InterPro" id="IPR000701">
    <property type="entry name" value="SuccDH_FuR_B_TM-su"/>
</dbReference>
<keyword evidence="21" id="KW-1185">Reference proteome</keyword>
<name>A0AA37TTI7_9GAMM</name>
<feature type="transmembrane region" description="Helical" evidence="19">
    <location>
        <begin position="107"/>
        <end position="127"/>
    </location>
</feature>
<evidence type="ECO:0000256" key="17">
    <source>
        <dbReference type="ARBA" id="ARBA00025912"/>
    </source>
</evidence>
<comment type="subcellular location">
    <subcellularLocation>
        <location evidence="2">Cell inner membrane</location>
        <topology evidence="2">Multi-pass membrane protein</topology>
    </subcellularLocation>
</comment>
<evidence type="ECO:0000256" key="10">
    <source>
        <dbReference type="ARBA" id="ARBA00022617"/>
    </source>
</evidence>
<keyword evidence="15 18" id="KW-0408">Iron</keyword>
<dbReference type="SUPFAM" id="SSF81343">
    <property type="entry name" value="Fumarate reductase respiratory complex transmembrane subunits"/>
    <property type="match status" value="1"/>
</dbReference>
<dbReference type="Proteomes" id="UP001157439">
    <property type="component" value="Unassembled WGS sequence"/>
</dbReference>
<keyword evidence="14 19" id="KW-1133">Transmembrane helix</keyword>
<comment type="subunit">
    <text evidence="17">Part of an enzyme complex containing four subunits: a flavoprotein, an iron-sulfur protein, plus two membrane-anchoring proteins, SdhC and SdhD. The complex can form homotrimers.</text>
</comment>
<dbReference type="FunFam" id="1.20.1300.10:FF:000005">
    <property type="entry name" value="Succinate dehydrogenase cytochrome b556 subunit"/>
    <property type="match status" value="1"/>
</dbReference>
<keyword evidence="12 18" id="KW-0479">Metal-binding</keyword>
<keyword evidence="6" id="KW-0813">Transport</keyword>
<dbReference type="PROSITE" id="PS01001">
    <property type="entry name" value="SDH_CYT_2"/>
    <property type="match status" value="1"/>
</dbReference>
<keyword evidence="9" id="KW-0816">Tricarboxylic acid cycle</keyword>
<comment type="pathway">
    <text evidence="3">Carbohydrate metabolism; tricarboxylic acid cycle.</text>
</comment>
<keyword evidence="13" id="KW-0249">Electron transport</keyword>
<dbReference type="GO" id="GO:0009055">
    <property type="term" value="F:electron transfer activity"/>
    <property type="evidence" value="ECO:0007669"/>
    <property type="project" value="InterPro"/>
</dbReference>
<keyword evidence="11 19" id="KW-0812">Transmembrane</keyword>
<dbReference type="GO" id="GO:0005886">
    <property type="term" value="C:plasma membrane"/>
    <property type="evidence" value="ECO:0007669"/>
    <property type="project" value="UniProtKB-SubCell"/>
</dbReference>
<feature type="binding site" description="axial binding residue" evidence="18">
    <location>
        <position position="84"/>
    </location>
    <ligand>
        <name>heme</name>
        <dbReference type="ChEBI" id="CHEBI:30413"/>
        <note>ligand shared with second transmembrane subunit</note>
    </ligand>
    <ligandPart>
        <name>Fe</name>
        <dbReference type="ChEBI" id="CHEBI:18248"/>
    </ligandPart>
</feature>
<protein>
    <recommendedName>
        <fullName evidence="5">Succinate dehydrogenase cytochrome b556 subunit</fullName>
    </recommendedName>
</protein>
<dbReference type="GO" id="GO:0006099">
    <property type="term" value="P:tricarboxylic acid cycle"/>
    <property type="evidence" value="ECO:0007669"/>
    <property type="project" value="UniProtKB-KW"/>
</dbReference>
<dbReference type="Pfam" id="PF01127">
    <property type="entry name" value="Sdh_cyt"/>
    <property type="match status" value="1"/>
</dbReference>
<keyword evidence="8" id="KW-0997">Cell inner membrane</keyword>
<proteinExistence type="inferred from homology"/>
<keyword evidence="16 19" id="KW-0472">Membrane</keyword>
<gene>
    <name evidence="20" type="primary">sdhC</name>
    <name evidence="20" type="ORF">GCM10007894_21540</name>
</gene>
<evidence type="ECO:0000256" key="7">
    <source>
        <dbReference type="ARBA" id="ARBA00022475"/>
    </source>
</evidence>
<evidence type="ECO:0000256" key="18">
    <source>
        <dbReference type="PIRSR" id="PIRSR000178-1"/>
    </source>
</evidence>
<dbReference type="EMBL" id="BSPO01000003">
    <property type="protein sequence ID" value="GLS84177.1"/>
    <property type="molecule type" value="Genomic_DNA"/>
</dbReference>
<reference evidence="20 21" key="1">
    <citation type="journal article" date="2014" name="Int. J. Syst. Evol. Microbiol.">
        <title>Complete genome sequence of Corynebacterium casei LMG S-19264T (=DSM 44701T), isolated from a smear-ripened cheese.</title>
        <authorList>
            <consortium name="US DOE Joint Genome Institute (JGI-PGF)"/>
            <person name="Walter F."/>
            <person name="Albersmeier A."/>
            <person name="Kalinowski J."/>
            <person name="Ruckert C."/>
        </authorList>
    </citation>
    <scope>NUCLEOTIDE SEQUENCE [LARGE SCALE GENOMIC DNA]</scope>
    <source>
        <strain evidence="20 21">NBRC 112785</strain>
    </source>
</reference>
<dbReference type="Gene3D" id="1.20.1300.10">
    <property type="entry name" value="Fumarate reductase/succinate dehydrogenase, transmembrane subunit"/>
    <property type="match status" value="1"/>
</dbReference>
<evidence type="ECO:0000256" key="5">
    <source>
        <dbReference type="ARBA" id="ARBA00020076"/>
    </source>
</evidence>
<dbReference type="RefSeq" id="WP_179287546.1">
    <property type="nucleotide sequence ID" value="NZ_NRRB01000003.1"/>
</dbReference>
<evidence type="ECO:0000256" key="9">
    <source>
        <dbReference type="ARBA" id="ARBA00022532"/>
    </source>
</evidence>
<evidence type="ECO:0000313" key="20">
    <source>
        <dbReference type="EMBL" id="GLS84177.1"/>
    </source>
</evidence>
<evidence type="ECO:0000256" key="4">
    <source>
        <dbReference type="ARBA" id="ARBA00007244"/>
    </source>
</evidence>
<evidence type="ECO:0000256" key="1">
    <source>
        <dbReference type="ARBA" id="ARBA00004050"/>
    </source>
</evidence>
<dbReference type="PIRSF" id="PIRSF000178">
    <property type="entry name" value="SDH_cyt_b560"/>
    <property type="match status" value="1"/>
</dbReference>
<keyword evidence="10 18" id="KW-0349">Heme</keyword>
<evidence type="ECO:0000256" key="8">
    <source>
        <dbReference type="ARBA" id="ARBA00022519"/>
    </source>
</evidence>
<feature type="transmembrane region" description="Helical" evidence="19">
    <location>
        <begin position="68"/>
        <end position="86"/>
    </location>
</feature>
<organism evidence="20 21">
    <name type="scientific">Paraferrimonas haliotis</name>
    <dbReference type="NCBI Taxonomy" id="2013866"/>
    <lineage>
        <taxon>Bacteria</taxon>
        <taxon>Pseudomonadati</taxon>
        <taxon>Pseudomonadota</taxon>
        <taxon>Gammaproteobacteria</taxon>
        <taxon>Alteromonadales</taxon>
        <taxon>Ferrimonadaceae</taxon>
        <taxon>Paraferrimonas</taxon>
    </lineage>
</organism>
<evidence type="ECO:0000256" key="11">
    <source>
        <dbReference type="ARBA" id="ARBA00022692"/>
    </source>
</evidence>
<dbReference type="PANTHER" id="PTHR10978">
    <property type="entry name" value="SUCCINATE DEHYDROGENASE CYTOCHROME B560 SUBUNIT"/>
    <property type="match status" value="1"/>
</dbReference>